<dbReference type="PANTHER" id="PTHR30055">
    <property type="entry name" value="HTH-TYPE TRANSCRIPTIONAL REGULATOR RUTR"/>
    <property type="match status" value="1"/>
</dbReference>
<dbReference type="Gene3D" id="1.10.357.10">
    <property type="entry name" value="Tetracycline Repressor, domain 2"/>
    <property type="match status" value="1"/>
</dbReference>
<evidence type="ECO:0000259" key="5">
    <source>
        <dbReference type="PROSITE" id="PS50977"/>
    </source>
</evidence>
<dbReference type="Pfam" id="PF00440">
    <property type="entry name" value="TetR_N"/>
    <property type="match status" value="1"/>
</dbReference>
<comment type="caution">
    <text evidence="6">The sequence shown here is derived from an EMBL/GenBank/DDBJ whole genome shotgun (WGS) entry which is preliminary data.</text>
</comment>
<protein>
    <submittedName>
        <fullName evidence="6">TetR family transcriptional regulator</fullName>
    </submittedName>
</protein>
<evidence type="ECO:0000313" key="7">
    <source>
        <dbReference type="Proteomes" id="UP000661894"/>
    </source>
</evidence>
<dbReference type="Proteomes" id="UP000661894">
    <property type="component" value="Unassembled WGS sequence"/>
</dbReference>
<dbReference type="SUPFAM" id="SSF46689">
    <property type="entry name" value="Homeodomain-like"/>
    <property type="match status" value="1"/>
</dbReference>
<dbReference type="InterPro" id="IPR050109">
    <property type="entry name" value="HTH-type_TetR-like_transc_reg"/>
</dbReference>
<dbReference type="PROSITE" id="PS50977">
    <property type="entry name" value="HTH_TETR_2"/>
    <property type="match status" value="1"/>
</dbReference>
<sequence>MHEGRRAGRPRSASREMLEEAAVELFLEQGYADTSVADITRRAGVSRATFFNYIPAKSDLLWTSVDDALAVLGEDLAPSGDGVPGREVGAPPAAGAVGEARAALVRAAELLEPGTVVLAFGNAEPMGVADELEESAARRQRRAAAQLAGFLRRRGVAELEAEVVGAALAGAFLAALRSWSRVPVPRPPLTEVLARALDALSRAGGAAPGEP</sequence>
<name>A0ABR8Z5N8_9MICO</name>
<evidence type="ECO:0000256" key="4">
    <source>
        <dbReference type="PROSITE-ProRule" id="PRU00335"/>
    </source>
</evidence>
<keyword evidence="1" id="KW-0805">Transcription regulation</keyword>
<evidence type="ECO:0000256" key="2">
    <source>
        <dbReference type="ARBA" id="ARBA00023125"/>
    </source>
</evidence>
<proteinExistence type="predicted"/>
<evidence type="ECO:0000256" key="1">
    <source>
        <dbReference type="ARBA" id="ARBA00023015"/>
    </source>
</evidence>
<feature type="domain" description="HTH tetR-type" evidence="5">
    <location>
        <begin position="12"/>
        <end position="72"/>
    </location>
</feature>
<keyword evidence="2 4" id="KW-0238">DNA-binding</keyword>
<evidence type="ECO:0000313" key="6">
    <source>
        <dbReference type="EMBL" id="MBD8063657.1"/>
    </source>
</evidence>
<accession>A0ABR8Z5N8</accession>
<organism evidence="6 7">
    <name type="scientific">Oceanitalea stevensii</name>
    <dbReference type="NCBI Taxonomy" id="2763072"/>
    <lineage>
        <taxon>Bacteria</taxon>
        <taxon>Bacillati</taxon>
        <taxon>Actinomycetota</taxon>
        <taxon>Actinomycetes</taxon>
        <taxon>Micrococcales</taxon>
        <taxon>Bogoriellaceae</taxon>
        <taxon>Georgenia</taxon>
    </lineage>
</organism>
<keyword evidence="3" id="KW-0804">Transcription</keyword>
<dbReference type="InterPro" id="IPR001647">
    <property type="entry name" value="HTH_TetR"/>
</dbReference>
<keyword evidence="7" id="KW-1185">Reference proteome</keyword>
<evidence type="ECO:0000256" key="3">
    <source>
        <dbReference type="ARBA" id="ARBA00023163"/>
    </source>
</evidence>
<gene>
    <name evidence="6" type="ORF">H9624_15160</name>
</gene>
<feature type="DNA-binding region" description="H-T-H motif" evidence="4">
    <location>
        <begin position="35"/>
        <end position="54"/>
    </location>
</feature>
<dbReference type="RefSeq" id="WP_251840757.1">
    <property type="nucleotide sequence ID" value="NZ_JACSPO010000015.1"/>
</dbReference>
<dbReference type="InterPro" id="IPR009057">
    <property type="entry name" value="Homeodomain-like_sf"/>
</dbReference>
<reference evidence="6 7" key="1">
    <citation type="submission" date="2020-08" db="EMBL/GenBank/DDBJ databases">
        <title>A Genomic Blueprint of the Chicken Gut Microbiome.</title>
        <authorList>
            <person name="Gilroy R."/>
            <person name="Ravi A."/>
            <person name="Getino M."/>
            <person name="Pursley I."/>
            <person name="Horton D.L."/>
            <person name="Alikhan N.-F."/>
            <person name="Baker D."/>
            <person name="Gharbi K."/>
            <person name="Hall N."/>
            <person name="Watson M."/>
            <person name="Adriaenssens E.M."/>
            <person name="Foster-Nyarko E."/>
            <person name="Jarju S."/>
            <person name="Secka A."/>
            <person name="Antonio M."/>
            <person name="Oren A."/>
            <person name="Chaudhuri R."/>
            <person name="La Ragione R.M."/>
            <person name="Hildebrand F."/>
            <person name="Pallen M.J."/>
        </authorList>
    </citation>
    <scope>NUCLEOTIDE SEQUENCE [LARGE SCALE GENOMIC DNA]</scope>
    <source>
        <strain evidence="6 7">Sa1BUA1</strain>
    </source>
</reference>
<dbReference type="PRINTS" id="PR00455">
    <property type="entry name" value="HTHTETR"/>
</dbReference>
<dbReference type="PANTHER" id="PTHR30055:SF238">
    <property type="entry name" value="MYCOFACTOCIN BIOSYNTHESIS TRANSCRIPTIONAL REGULATOR MFTR-RELATED"/>
    <property type="match status" value="1"/>
</dbReference>
<dbReference type="EMBL" id="JACSPO010000015">
    <property type="protein sequence ID" value="MBD8063657.1"/>
    <property type="molecule type" value="Genomic_DNA"/>
</dbReference>